<dbReference type="Proteomes" id="UP000466535">
    <property type="component" value="Unassembled WGS sequence"/>
</dbReference>
<feature type="domain" description="DUF1508" evidence="3">
    <location>
        <begin position="481"/>
        <end position="529"/>
    </location>
</feature>
<dbReference type="PANTHER" id="PTHR40606">
    <property type="match status" value="1"/>
</dbReference>
<dbReference type="EMBL" id="WUUT01000001">
    <property type="protein sequence ID" value="MXR50652.1"/>
    <property type="molecule type" value="Genomic_DNA"/>
</dbReference>
<feature type="transmembrane region" description="Helical" evidence="2">
    <location>
        <begin position="121"/>
        <end position="144"/>
    </location>
</feature>
<organism evidence="5 6">
    <name type="scientific">Halovenus carboxidivorans</name>
    <dbReference type="NCBI Taxonomy" id="2692199"/>
    <lineage>
        <taxon>Archaea</taxon>
        <taxon>Methanobacteriati</taxon>
        <taxon>Methanobacteriota</taxon>
        <taxon>Stenosarchaea group</taxon>
        <taxon>Halobacteria</taxon>
        <taxon>Halobacteriales</taxon>
        <taxon>Haloarculaceae</taxon>
        <taxon>Halovenus</taxon>
    </lineage>
</organism>
<gene>
    <name evidence="5" type="ORF">GRX03_03385</name>
</gene>
<keyword evidence="6" id="KW-1185">Reference proteome</keyword>
<proteinExistence type="predicted"/>
<feature type="domain" description="DUF1508" evidence="3">
    <location>
        <begin position="369"/>
        <end position="414"/>
    </location>
</feature>
<dbReference type="OrthoDB" id="108721at2157"/>
<feature type="domain" description="Cell division protein A N-terminal" evidence="4">
    <location>
        <begin position="8"/>
        <end position="149"/>
    </location>
</feature>
<dbReference type="Gene3D" id="3.30.160.160">
    <property type="entry name" value="YegP-like"/>
    <property type="match status" value="1"/>
</dbReference>
<feature type="transmembrane region" description="Helical" evidence="2">
    <location>
        <begin position="60"/>
        <end position="81"/>
    </location>
</feature>
<feature type="region of interest" description="Disordered" evidence="1">
    <location>
        <begin position="499"/>
        <end position="531"/>
    </location>
</feature>
<dbReference type="InterPro" id="IPR036913">
    <property type="entry name" value="YegP-like_sf"/>
</dbReference>
<dbReference type="NCBIfam" id="NF041908">
    <property type="entry name" value="HVO_2922"/>
    <property type="match status" value="1"/>
</dbReference>
<keyword evidence="2" id="KW-1133">Transmembrane helix</keyword>
<sequence>MGTNDSNPLVDAYQNRIGVPSTGDEAYGYWVFVLGVLAGFVGIALVMLSNSPGEPIRGVGIAVAALGLILLLIGPIIRLPLKRGATILSYLGGAIAVVGVGWFFLAFQAGNWSASFANNEVLIIGVYGLGIFGIVLGSVFVPLVTSPREEQMAAEDRAATAEAERDAAIEQAEQRAREAEAEAERAREEAERAANEASERARLAAELEQIEASQSQFELYTDRGGKHRWRLRHQNRNIIADSAQGYSSRQGAQRGISSVRRDAFGASVVDLDKLDADVEVEEVDDAVEGEDAPEFVEEAPSEAEFETYEDEGGEHRWRLRHDNGNILADCGEGYSSPNSRDDGIERVRGYVQSADYLRIDPAAFELFQDKGGKYRWRLLHRNGNILADSGQGYASRQKARQGIDSVQRNVDGDDAEFEVYEDNAGEYRWRLTHQNGNIIADGGEGYASKSGAEDAVDRMIEYAPEAHVLDVGSAAFEIYEDADGKWRWRLRHRNGRILADSGQGYSDRGGAEDGINSVKRNAPNADVTDAE</sequence>
<dbReference type="Pfam" id="PF07411">
    <property type="entry name" value="DUF1508"/>
    <property type="match status" value="5"/>
</dbReference>
<feature type="transmembrane region" description="Helical" evidence="2">
    <location>
        <begin position="87"/>
        <end position="109"/>
    </location>
</feature>
<feature type="transmembrane region" description="Helical" evidence="2">
    <location>
        <begin position="27"/>
        <end position="48"/>
    </location>
</feature>
<feature type="domain" description="DUF1508" evidence="3">
    <location>
        <begin position="222"/>
        <end position="270"/>
    </location>
</feature>
<name>A0A6B0T5Q0_9EURY</name>
<dbReference type="InterPro" id="IPR051141">
    <property type="entry name" value="UPF0339_domain"/>
</dbReference>
<keyword evidence="2" id="KW-0472">Membrane</keyword>
<evidence type="ECO:0000256" key="1">
    <source>
        <dbReference type="SAM" id="MobiDB-lite"/>
    </source>
</evidence>
<dbReference type="Gene3D" id="2.30.29.80">
    <property type="match status" value="3"/>
</dbReference>
<feature type="domain" description="DUF1508" evidence="3">
    <location>
        <begin position="422"/>
        <end position="470"/>
    </location>
</feature>
<evidence type="ECO:0000256" key="2">
    <source>
        <dbReference type="SAM" id="Phobius"/>
    </source>
</evidence>
<evidence type="ECO:0000313" key="5">
    <source>
        <dbReference type="EMBL" id="MXR50652.1"/>
    </source>
</evidence>
<dbReference type="InterPro" id="IPR055563">
    <property type="entry name" value="CdpA_N"/>
</dbReference>
<dbReference type="AlphaFoldDB" id="A0A6B0T5Q0"/>
<feature type="compositionally biased region" description="Acidic residues" evidence="1">
    <location>
        <begin position="284"/>
        <end position="312"/>
    </location>
</feature>
<feature type="domain" description="DUF1508" evidence="3">
    <location>
        <begin position="310"/>
        <end position="355"/>
    </location>
</feature>
<feature type="region of interest" description="Disordered" evidence="1">
    <location>
        <begin position="152"/>
        <end position="198"/>
    </location>
</feature>
<keyword evidence="2" id="KW-0812">Transmembrane</keyword>
<accession>A0A6B0T5Q0</accession>
<dbReference type="Pfam" id="PF23600">
    <property type="entry name" value="CdpA_N"/>
    <property type="match status" value="1"/>
</dbReference>
<dbReference type="RefSeq" id="WP_159762759.1">
    <property type="nucleotide sequence ID" value="NZ_WUUT01000001.1"/>
</dbReference>
<reference evidence="5 6" key="1">
    <citation type="submission" date="2019-12" db="EMBL/GenBank/DDBJ databases">
        <title>Isolation and characterization of three novel carbon monoxide-oxidizing members of Halobacteria from salione crusts and soils.</title>
        <authorList>
            <person name="Myers M.R."/>
            <person name="King G.M."/>
        </authorList>
    </citation>
    <scope>NUCLEOTIDE SEQUENCE [LARGE SCALE GENOMIC DNA]</scope>
    <source>
        <strain evidence="5 6">WSH3</strain>
    </source>
</reference>
<evidence type="ECO:0000259" key="3">
    <source>
        <dbReference type="Pfam" id="PF07411"/>
    </source>
</evidence>
<protein>
    <submittedName>
        <fullName evidence="5">DUF1508 domain-containing protein</fullName>
    </submittedName>
</protein>
<comment type="caution">
    <text evidence="5">The sequence shown here is derived from an EMBL/GenBank/DDBJ whole genome shotgun (WGS) entry which is preliminary data.</text>
</comment>
<evidence type="ECO:0000259" key="4">
    <source>
        <dbReference type="Pfam" id="PF23600"/>
    </source>
</evidence>
<dbReference type="InterPro" id="IPR010879">
    <property type="entry name" value="DUF1508"/>
</dbReference>
<evidence type="ECO:0000313" key="6">
    <source>
        <dbReference type="Proteomes" id="UP000466535"/>
    </source>
</evidence>
<feature type="region of interest" description="Disordered" evidence="1">
    <location>
        <begin position="284"/>
        <end position="313"/>
    </location>
</feature>
<dbReference type="SUPFAM" id="SSF160113">
    <property type="entry name" value="YegP-like"/>
    <property type="match status" value="5"/>
</dbReference>
<dbReference type="PANTHER" id="PTHR40606:SF1">
    <property type="entry name" value="UPF0339 PROTEIN YEGP"/>
    <property type="match status" value="1"/>
</dbReference>